<evidence type="ECO:0000313" key="2">
    <source>
        <dbReference type="EMBL" id="GAA2471106.1"/>
    </source>
</evidence>
<organism evidence="2 3">
    <name type="scientific">Terrabacter carboxydivorans</name>
    <dbReference type="NCBI Taxonomy" id="619730"/>
    <lineage>
        <taxon>Bacteria</taxon>
        <taxon>Bacillati</taxon>
        <taxon>Actinomycetota</taxon>
        <taxon>Actinomycetes</taxon>
        <taxon>Micrococcales</taxon>
        <taxon>Intrasporangiaceae</taxon>
        <taxon>Terrabacter</taxon>
    </lineage>
</organism>
<gene>
    <name evidence="2" type="ORF">GCM10009858_05550</name>
</gene>
<name>A0ABP5XXV4_9MICO</name>
<dbReference type="EMBL" id="BAAARE010000002">
    <property type="protein sequence ID" value="GAA2471106.1"/>
    <property type="molecule type" value="Genomic_DNA"/>
</dbReference>
<accession>A0ABP5XXV4</accession>
<proteinExistence type="predicted"/>
<reference evidence="3" key="1">
    <citation type="journal article" date="2019" name="Int. J. Syst. Evol. Microbiol.">
        <title>The Global Catalogue of Microorganisms (GCM) 10K type strain sequencing project: providing services to taxonomists for standard genome sequencing and annotation.</title>
        <authorList>
            <consortium name="The Broad Institute Genomics Platform"/>
            <consortium name="The Broad Institute Genome Sequencing Center for Infectious Disease"/>
            <person name="Wu L."/>
            <person name="Ma J."/>
        </authorList>
    </citation>
    <scope>NUCLEOTIDE SEQUENCE [LARGE SCALE GENOMIC DNA]</scope>
    <source>
        <strain evidence="3">JCM 16259</strain>
    </source>
</reference>
<comment type="caution">
    <text evidence="2">The sequence shown here is derived from an EMBL/GenBank/DDBJ whole genome shotgun (WGS) entry which is preliminary data.</text>
</comment>
<evidence type="ECO:0000313" key="3">
    <source>
        <dbReference type="Proteomes" id="UP001500730"/>
    </source>
</evidence>
<sequence>MEVLLRVAPEVRLSSSTSGLRASFDDPHRSHLGTGVGARTPDTISAADHVEHLPLAELEARARQAQASGDLHALGSIEEAFTSFHLEHHAPRRRPEPPEATAITAKERTLLQRKAFRAALPQVSMFKRAARTKAKAIAETEADGFSRTLDLAQVVISQHRAATLDDQWNDLAGHDRCAVIAELEAEFEAAACGCTCVDAGWDAETSRGYVTIVARYPAADIVGERGPGVSSSGRRMLRRRTRAERNSLYLSGLASFALAAARRAISVAVAADDVHLVVVRPLEGGEGLEPIYVGSLSREAVTLRPALADPVPLLLGSAVRPLKFDGAAHDLVAVAPEADVMDIVRLCAEALDDGALDGLLEAGVEPATEYATDPATPYATDASSDFATDLATDLATESYTHPSTDRAKD</sequence>
<feature type="region of interest" description="Disordered" evidence="1">
    <location>
        <begin position="16"/>
        <end position="41"/>
    </location>
</feature>
<protein>
    <submittedName>
        <fullName evidence="2">Uncharacterized protein</fullName>
    </submittedName>
</protein>
<keyword evidence="3" id="KW-1185">Reference proteome</keyword>
<dbReference type="Proteomes" id="UP001500730">
    <property type="component" value="Unassembled WGS sequence"/>
</dbReference>
<dbReference type="RefSeq" id="WP_344252731.1">
    <property type="nucleotide sequence ID" value="NZ_BAAARE010000002.1"/>
</dbReference>
<evidence type="ECO:0000256" key="1">
    <source>
        <dbReference type="SAM" id="MobiDB-lite"/>
    </source>
</evidence>